<reference evidence="2" key="3">
    <citation type="submission" date="2018-08" db="UniProtKB">
        <authorList>
            <consortium name="EnsemblPlants"/>
        </authorList>
    </citation>
    <scope>IDENTIFICATION</scope>
    <source>
        <strain evidence="2">cv. Bd21</strain>
    </source>
</reference>
<keyword evidence="3" id="KW-1185">Reference proteome</keyword>
<reference evidence="1" key="2">
    <citation type="submission" date="2017-06" db="EMBL/GenBank/DDBJ databases">
        <title>WGS assembly of Brachypodium distachyon.</title>
        <authorList>
            <consortium name="The International Brachypodium Initiative"/>
            <person name="Lucas S."/>
            <person name="Harmon-Smith M."/>
            <person name="Lail K."/>
            <person name="Tice H."/>
            <person name="Grimwood J."/>
            <person name="Bruce D."/>
            <person name="Barry K."/>
            <person name="Shu S."/>
            <person name="Lindquist E."/>
            <person name="Wang M."/>
            <person name="Pitluck S."/>
            <person name="Vogel J.P."/>
            <person name="Garvin D.F."/>
            <person name="Mockler T.C."/>
            <person name="Schmutz J."/>
            <person name="Rokhsar D."/>
            <person name="Bevan M.W."/>
        </authorList>
    </citation>
    <scope>NUCLEOTIDE SEQUENCE</scope>
    <source>
        <strain evidence="1">Bd21</strain>
    </source>
</reference>
<accession>A0A0Q3NUC7</accession>
<reference evidence="1 2" key="1">
    <citation type="journal article" date="2010" name="Nature">
        <title>Genome sequencing and analysis of the model grass Brachypodium distachyon.</title>
        <authorList>
            <consortium name="International Brachypodium Initiative"/>
        </authorList>
    </citation>
    <scope>NUCLEOTIDE SEQUENCE [LARGE SCALE GENOMIC DNA]</scope>
    <source>
        <strain evidence="1 2">Bd21</strain>
    </source>
</reference>
<evidence type="ECO:0000313" key="1">
    <source>
        <dbReference type="EMBL" id="KQK21094.1"/>
    </source>
</evidence>
<dbReference type="AlphaFoldDB" id="A0A0Q3NUC7"/>
<dbReference type="Gramene" id="KQK21094">
    <property type="protein sequence ID" value="KQK21094"/>
    <property type="gene ID" value="BRADI_1g58687v3"/>
</dbReference>
<organism evidence="1">
    <name type="scientific">Brachypodium distachyon</name>
    <name type="common">Purple false brome</name>
    <name type="synonym">Trachynia distachya</name>
    <dbReference type="NCBI Taxonomy" id="15368"/>
    <lineage>
        <taxon>Eukaryota</taxon>
        <taxon>Viridiplantae</taxon>
        <taxon>Streptophyta</taxon>
        <taxon>Embryophyta</taxon>
        <taxon>Tracheophyta</taxon>
        <taxon>Spermatophyta</taxon>
        <taxon>Magnoliopsida</taxon>
        <taxon>Liliopsida</taxon>
        <taxon>Poales</taxon>
        <taxon>Poaceae</taxon>
        <taxon>BOP clade</taxon>
        <taxon>Pooideae</taxon>
        <taxon>Stipodae</taxon>
        <taxon>Brachypodieae</taxon>
        <taxon>Brachypodium</taxon>
    </lineage>
</organism>
<gene>
    <name evidence="1" type="ORF">BRADI_1g58687v3</name>
</gene>
<evidence type="ECO:0000313" key="2">
    <source>
        <dbReference type="EnsemblPlants" id="KQK21094"/>
    </source>
</evidence>
<sequence length="97" mass="11245">MLKYMLAGISHGESDEPVVATRDTFLFELTVDNLLCLHLTVSYKGELSKFKLRTEVKKMFCDMKSLFCPRAYFDPCYLAIQVNQELSGYFPIDLCFR</sequence>
<dbReference type="InParanoid" id="A0A0Q3NUC7"/>
<dbReference type="Proteomes" id="UP000008810">
    <property type="component" value="Chromosome 1"/>
</dbReference>
<evidence type="ECO:0000313" key="3">
    <source>
        <dbReference type="Proteomes" id="UP000008810"/>
    </source>
</evidence>
<dbReference type="EnsemblPlants" id="KQK21094">
    <property type="protein sequence ID" value="KQK21094"/>
    <property type="gene ID" value="BRADI_1g58687v3"/>
</dbReference>
<dbReference type="EMBL" id="CM000880">
    <property type="protein sequence ID" value="KQK21094.1"/>
    <property type="molecule type" value="Genomic_DNA"/>
</dbReference>
<name>A0A0Q3NUC7_BRADI</name>
<proteinExistence type="predicted"/>
<protein>
    <submittedName>
        <fullName evidence="1 2">Uncharacterized protein</fullName>
    </submittedName>
</protein>